<keyword evidence="7 16" id="KW-0863">Zinc-finger</keyword>
<dbReference type="Pfam" id="PF01149">
    <property type="entry name" value="Fapy_DNA_glyco"/>
    <property type="match status" value="1"/>
</dbReference>
<dbReference type="PROSITE" id="PS51068">
    <property type="entry name" value="FPG_CAT"/>
    <property type="match status" value="1"/>
</dbReference>
<name>A0A1G2FH10_9BACT</name>
<dbReference type="NCBIfam" id="NF002211">
    <property type="entry name" value="PRK01103.1"/>
    <property type="match status" value="1"/>
</dbReference>
<evidence type="ECO:0000256" key="2">
    <source>
        <dbReference type="ARBA" id="ARBA00001947"/>
    </source>
</evidence>
<evidence type="ECO:0000256" key="4">
    <source>
        <dbReference type="ARBA" id="ARBA00011245"/>
    </source>
</evidence>
<evidence type="ECO:0000256" key="9">
    <source>
        <dbReference type="ARBA" id="ARBA00022833"/>
    </source>
</evidence>
<protein>
    <submittedName>
        <fullName evidence="19">DNA-formamidopyrimidine glycosylase</fullName>
    </submittedName>
</protein>
<dbReference type="InterPro" id="IPR010979">
    <property type="entry name" value="Ribosomal_uS13-like_H2TH"/>
</dbReference>
<dbReference type="InterPro" id="IPR012319">
    <property type="entry name" value="FPG_cat"/>
</dbReference>
<evidence type="ECO:0000256" key="7">
    <source>
        <dbReference type="ARBA" id="ARBA00022771"/>
    </source>
</evidence>
<comment type="catalytic activity">
    <reaction evidence="1">
        <text>Hydrolysis of DNA containing ring-opened 7-methylguanine residues, releasing 2,6-diamino-4-hydroxy-5-(N-methyl)formamidopyrimidine.</text>
        <dbReference type="EC" id="3.2.2.23"/>
    </reaction>
</comment>
<keyword evidence="8" id="KW-0378">Hydrolase</keyword>
<dbReference type="SUPFAM" id="SSF81624">
    <property type="entry name" value="N-terminal domain of MutM-like DNA repair proteins"/>
    <property type="match status" value="1"/>
</dbReference>
<dbReference type="PANTHER" id="PTHR22993:SF9">
    <property type="entry name" value="FORMAMIDOPYRIMIDINE-DNA GLYCOSYLASE"/>
    <property type="match status" value="1"/>
</dbReference>
<dbReference type="AlphaFoldDB" id="A0A1G2FH10"/>
<proteinExistence type="inferred from homology"/>
<dbReference type="EMBL" id="MHNB01000010">
    <property type="protein sequence ID" value="OGZ37359.1"/>
    <property type="molecule type" value="Genomic_DNA"/>
</dbReference>
<keyword evidence="11" id="KW-0234">DNA repair</keyword>
<evidence type="ECO:0000256" key="13">
    <source>
        <dbReference type="ARBA" id="ARBA00023268"/>
    </source>
</evidence>
<evidence type="ECO:0000259" key="18">
    <source>
        <dbReference type="PROSITE" id="PS51068"/>
    </source>
</evidence>
<keyword evidence="5" id="KW-0479">Metal-binding</keyword>
<evidence type="ECO:0000256" key="1">
    <source>
        <dbReference type="ARBA" id="ARBA00001668"/>
    </source>
</evidence>
<evidence type="ECO:0000256" key="14">
    <source>
        <dbReference type="ARBA" id="ARBA00023295"/>
    </source>
</evidence>
<dbReference type="GO" id="GO:0140078">
    <property type="term" value="F:class I DNA-(apurinic or apyrimidinic site) endonuclease activity"/>
    <property type="evidence" value="ECO:0007669"/>
    <property type="project" value="UniProtKB-EC"/>
</dbReference>
<evidence type="ECO:0000256" key="12">
    <source>
        <dbReference type="ARBA" id="ARBA00023239"/>
    </source>
</evidence>
<comment type="cofactor">
    <cofactor evidence="2">
        <name>Zn(2+)</name>
        <dbReference type="ChEBI" id="CHEBI:29105"/>
    </cofactor>
</comment>
<dbReference type="FunFam" id="1.10.8.50:FF:000003">
    <property type="entry name" value="Formamidopyrimidine-DNA glycosylase"/>
    <property type="match status" value="1"/>
</dbReference>
<comment type="subunit">
    <text evidence="4">Monomer.</text>
</comment>
<comment type="caution">
    <text evidence="19">The sequence shown here is derived from an EMBL/GenBank/DDBJ whole genome shotgun (WGS) entry which is preliminary data.</text>
</comment>
<dbReference type="InterPro" id="IPR035937">
    <property type="entry name" value="FPG_N"/>
</dbReference>
<feature type="domain" description="Formamidopyrimidine-DNA glycosylase catalytic" evidence="18">
    <location>
        <begin position="2"/>
        <end position="117"/>
    </location>
</feature>
<evidence type="ECO:0000313" key="19">
    <source>
        <dbReference type="EMBL" id="OGZ37359.1"/>
    </source>
</evidence>
<evidence type="ECO:0000256" key="3">
    <source>
        <dbReference type="ARBA" id="ARBA00009409"/>
    </source>
</evidence>
<dbReference type="Pfam" id="PF06827">
    <property type="entry name" value="zf-FPG_IleRS"/>
    <property type="match status" value="1"/>
</dbReference>
<accession>A0A1G2FH10</accession>
<dbReference type="InterPro" id="IPR010663">
    <property type="entry name" value="Znf_FPG/IleRS"/>
</dbReference>
<sequence>MPELPEVETIKRQLNRKIKGKRIKKVEVRLKKLVRHSLKKFKKIVEGAKIIKVSRRAKLLIIEISGGYCLVIHLKLTGQLIYQRTGNNEQGAGKHTHIIYTFTDGSQLLHNDLRQFGYVKVVPKKELADFLTKERFGPEPLEKSFILNLFRQLLTKKPRAKIKPLLMDQTFIAGLGNIYSDEVLFFAGVLPFRRASSLKPEEIKKIYQSIRKILPQAVKRQGTSVDMYLTAEGKEGGYASLLKVYDRCDEPCFACRTKIKRLKLGGRSAHFCTKCQK</sequence>
<evidence type="ECO:0000256" key="15">
    <source>
        <dbReference type="ARBA" id="ARBA00044632"/>
    </source>
</evidence>
<dbReference type="Gene3D" id="1.10.8.50">
    <property type="match status" value="1"/>
</dbReference>
<dbReference type="SUPFAM" id="SSF57716">
    <property type="entry name" value="Glucocorticoid receptor-like (DNA-binding domain)"/>
    <property type="match status" value="1"/>
</dbReference>
<dbReference type="InterPro" id="IPR000214">
    <property type="entry name" value="Znf_DNA_glyclase/AP_lyase"/>
</dbReference>
<comment type="similarity">
    <text evidence="3">Belongs to the FPG family.</text>
</comment>
<dbReference type="GO" id="GO:0008270">
    <property type="term" value="F:zinc ion binding"/>
    <property type="evidence" value="ECO:0007669"/>
    <property type="project" value="UniProtKB-KW"/>
</dbReference>
<evidence type="ECO:0000259" key="17">
    <source>
        <dbReference type="PROSITE" id="PS51066"/>
    </source>
</evidence>
<keyword evidence="14" id="KW-0326">Glycosidase</keyword>
<evidence type="ECO:0000256" key="16">
    <source>
        <dbReference type="PROSITE-ProRule" id="PRU00391"/>
    </source>
</evidence>
<evidence type="ECO:0000256" key="5">
    <source>
        <dbReference type="ARBA" id="ARBA00022723"/>
    </source>
</evidence>
<evidence type="ECO:0000256" key="8">
    <source>
        <dbReference type="ARBA" id="ARBA00022801"/>
    </source>
</evidence>
<keyword evidence="10" id="KW-0238">DNA-binding</keyword>
<feature type="domain" description="FPG-type" evidence="17">
    <location>
        <begin position="243"/>
        <end position="277"/>
    </location>
</feature>
<reference evidence="19 20" key="1">
    <citation type="journal article" date="2016" name="Nat. Commun.">
        <title>Thousands of microbial genomes shed light on interconnected biogeochemical processes in an aquifer system.</title>
        <authorList>
            <person name="Anantharaman K."/>
            <person name="Brown C.T."/>
            <person name="Hug L.A."/>
            <person name="Sharon I."/>
            <person name="Castelle C.J."/>
            <person name="Probst A.J."/>
            <person name="Thomas B.C."/>
            <person name="Singh A."/>
            <person name="Wilkins M.J."/>
            <person name="Karaoz U."/>
            <person name="Brodie E.L."/>
            <person name="Williams K.H."/>
            <person name="Hubbard S.S."/>
            <person name="Banfield J.F."/>
        </authorList>
    </citation>
    <scope>NUCLEOTIDE SEQUENCE [LARGE SCALE GENOMIC DNA]</scope>
</reference>
<organism evidence="19 20">
    <name type="scientific">Candidatus Portnoybacteria bacterium RIFCSPHIGHO2_12_FULL_38_9</name>
    <dbReference type="NCBI Taxonomy" id="1801997"/>
    <lineage>
        <taxon>Bacteria</taxon>
        <taxon>Candidatus Portnoyibacteriota</taxon>
    </lineage>
</organism>
<dbReference type="STRING" id="1801997.A3J64_00140"/>
<keyword evidence="12" id="KW-0456">Lyase</keyword>
<comment type="catalytic activity">
    <reaction evidence="15">
        <text>2'-deoxyribonucleotide-(2'-deoxyribose 5'-phosphate)-2'-deoxyribonucleotide-DNA = a 3'-end 2'-deoxyribonucleotide-(2,3-dehydro-2,3-deoxyribose 5'-phosphate)-DNA + a 5'-end 5'-phospho-2'-deoxyribonucleoside-DNA + H(+)</text>
        <dbReference type="Rhea" id="RHEA:66592"/>
        <dbReference type="Rhea" id="RHEA-COMP:13180"/>
        <dbReference type="Rhea" id="RHEA-COMP:16897"/>
        <dbReference type="Rhea" id="RHEA-COMP:17067"/>
        <dbReference type="ChEBI" id="CHEBI:15378"/>
        <dbReference type="ChEBI" id="CHEBI:136412"/>
        <dbReference type="ChEBI" id="CHEBI:157695"/>
        <dbReference type="ChEBI" id="CHEBI:167181"/>
        <dbReference type="EC" id="4.2.99.18"/>
    </reaction>
</comment>
<dbReference type="NCBIfam" id="TIGR00577">
    <property type="entry name" value="fpg"/>
    <property type="match status" value="1"/>
</dbReference>
<dbReference type="GO" id="GO:0034039">
    <property type="term" value="F:8-oxo-7,8-dihydroguanine DNA N-glycosylase activity"/>
    <property type="evidence" value="ECO:0007669"/>
    <property type="project" value="TreeGrafter"/>
</dbReference>
<dbReference type="Pfam" id="PF06831">
    <property type="entry name" value="H2TH"/>
    <property type="match status" value="1"/>
</dbReference>
<evidence type="ECO:0000313" key="20">
    <source>
        <dbReference type="Proteomes" id="UP000177061"/>
    </source>
</evidence>
<keyword evidence="13" id="KW-0511">Multifunctional enzyme</keyword>
<dbReference type="PANTHER" id="PTHR22993">
    <property type="entry name" value="FORMAMIDOPYRIMIDINE-DNA GLYCOSYLASE"/>
    <property type="match status" value="1"/>
</dbReference>
<dbReference type="SMART" id="SM00898">
    <property type="entry name" value="Fapy_DNA_glyco"/>
    <property type="match status" value="1"/>
</dbReference>
<dbReference type="InterPro" id="IPR015886">
    <property type="entry name" value="H2TH_FPG"/>
</dbReference>
<keyword evidence="6" id="KW-0227">DNA damage</keyword>
<dbReference type="InterPro" id="IPR020629">
    <property type="entry name" value="FPG_Glyclase"/>
</dbReference>
<dbReference type="Proteomes" id="UP000177061">
    <property type="component" value="Unassembled WGS sequence"/>
</dbReference>
<dbReference type="SUPFAM" id="SSF46946">
    <property type="entry name" value="S13-like H2TH domain"/>
    <property type="match status" value="1"/>
</dbReference>
<dbReference type="GO" id="GO:0003684">
    <property type="term" value="F:damaged DNA binding"/>
    <property type="evidence" value="ECO:0007669"/>
    <property type="project" value="InterPro"/>
</dbReference>
<dbReference type="Gene3D" id="3.20.190.10">
    <property type="entry name" value="MutM-like, N-terminal"/>
    <property type="match status" value="1"/>
</dbReference>
<dbReference type="SMART" id="SM01232">
    <property type="entry name" value="H2TH"/>
    <property type="match status" value="1"/>
</dbReference>
<dbReference type="GO" id="GO:0006284">
    <property type="term" value="P:base-excision repair"/>
    <property type="evidence" value="ECO:0007669"/>
    <property type="project" value="InterPro"/>
</dbReference>
<gene>
    <name evidence="19" type="ORF">A3J64_00140</name>
</gene>
<dbReference type="CDD" id="cd08966">
    <property type="entry name" value="EcFpg-like_N"/>
    <property type="match status" value="1"/>
</dbReference>
<evidence type="ECO:0000256" key="6">
    <source>
        <dbReference type="ARBA" id="ARBA00022763"/>
    </source>
</evidence>
<evidence type="ECO:0000256" key="10">
    <source>
        <dbReference type="ARBA" id="ARBA00023125"/>
    </source>
</evidence>
<dbReference type="PROSITE" id="PS51066">
    <property type="entry name" value="ZF_FPG_2"/>
    <property type="match status" value="1"/>
</dbReference>
<evidence type="ECO:0000256" key="11">
    <source>
        <dbReference type="ARBA" id="ARBA00023204"/>
    </source>
</evidence>
<keyword evidence="9" id="KW-0862">Zinc</keyword>